<evidence type="ECO:0000313" key="3">
    <source>
        <dbReference type="Proteomes" id="UP000007266"/>
    </source>
</evidence>
<reference evidence="2 3" key="2">
    <citation type="journal article" date="2010" name="Nucleic Acids Res.">
        <title>BeetleBase in 2010: revisions to provide comprehensive genomic information for Tribolium castaneum.</title>
        <authorList>
            <person name="Kim H.S."/>
            <person name="Murphy T."/>
            <person name="Xia J."/>
            <person name="Caragea D."/>
            <person name="Park Y."/>
            <person name="Beeman R.W."/>
            <person name="Lorenzen M.D."/>
            <person name="Butcher S."/>
            <person name="Manak J.R."/>
            <person name="Brown S.J."/>
        </authorList>
    </citation>
    <scope>GENOME REANNOTATION</scope>
    <source>
        <strain evidence="2 3">Georgia GA2</strain>
    </source>
</reference>
<dbReference type="Proteomes" id="UP000007266">
    <property type="component" value="Linkage group 8"/>
</dbReference>
<sequence>MSKFKKNETKVTLVRNTELPVPKTKLVTDAKRENVGKKGNQRKESEPNFEFPELNSLRKISEKIEKVKSATSTKVSNVALCEKVIETCYFHEVTFYFVGDSKSEFSLRQTNL</sequence>
<reference evidence="2 3" key="1">
    <citation type="journal article" date="2008" name="Nature">
        <title>The genome of the model beetle and pest Tribolium castaneum.</title>
        <authorList>
            <consortium name="Tribolium Genome Sequencing Consortium"/>
            <person name="Richards S."/>
            <person name="Gibbs R.A."/>
            <person name="Weinstock G.M."/>
            <person name="Brown S.J."/>
            <person name="Denell R."/>
            <person name="Beeman R.W."/>
            <person name="Gibbs R."/>
            <person name="Beeman R.W."/>
            <person name="Brown S.J."/>
            <person name="Bucher G."/>
            <person name="Friedrich M."/>
            <person name="Grimmelikhuijzen C.J."/>
            <person name="Klingler M."/>
            <person name="Lorenzen M."/>
            <person name="Richards S."/>
            <person name="Roth S."/>
            <person name="Schroder R."/>
            <person name="Tautz D."/>
            <person name="Zdobnov E.M."/>
            <person name="Muzny D."/>
            <person name="Gibbs R.A."/>
            <person name="Weinstock G.M."/>
            <person name="Attaway T."/>
            <person name="Bell S."/>
            <person name="Buhay C.J."/>
            <person name="Chandrabose M.N."/>
            <person name="Chavez D."/>
            <person name="Clerk-Blankenburg K.P."/>
            <person name="Cree A."/>
            <person name="Dao M."/>
            <person name="Davis C."/>
            <person name="Chacko J."/>
            <person name="Dinh H."/>
            <person name="Dugan-Rocha S."/>
            <person name="Fowler G."/>
            <person name="Garner T.T."/>
            <person name="Garnes J."/>
            <person name="Gnirke A."/>
            <person name="Hawes A."/>
            <person name="Hernandez J."/>
            <person name="Hines S."/>
            <person name="Holder M."/>
            <person name="Hume J."/>
            <person name="Jhangiani S.N."/>
            <person name="Joshi V."/>
            <person name="Khan Z.M."/>
            <person name="Jackson L."/>
            <person name="Kovar C."/>
            <person name="Kowis A."/>
            <person name="Lee S."/>
            <person name="Lewis L.R."/>
            <person name="Margolis J."/>
            <person name="Morgan M."/>
            <person name="Nazareth L.V."/>
            <person name="Nguyen N."/>
            <person name="Okwuonu G."/>
            <person name="Parker D."/>
            <person name="Richards S."/>
            <person name="Ruiz S.J."/>
            <person name="Santibanez J."/>
            <person name="Savard J."/>
            <person name="Scherer S.E."/>
            <person name="Schneider B."/>
            <person name="Sodergren E."/>
            <person name="Tautz D."/>
            <person name="Vattahil S."/>
            <person name="Villasana D."/>
            <person name="White C.S."/>
            <person name="Wright R."/>
            <person name="Park Y."/>
            <person name="Beeman R.W."/>
            <person name="Lord J."/>
            <person name="Oppert B."/>
            <person name="Lorenzen M."/>
            <person name="Brown S."/>
            <person name="Wang L."/>
            <person name="Savard J."/>
            <person name="Tautz D."/>
            <person name="Richards S."/>
            <person name="Weinstock G."/>
            <person name="Gibbs R.A."/>
            <person name="Liu Y."/>
            <person name="Worley K."/>
            <person name="Weinstock G."/>
            <person name="Elsik C.G."/>
            <person name="Reese J.T."/>
            <person name="Elhaik E."/>
            <person name="Landan G."/>
            <person name="Graur D."/>
            <person name="Arensburger P."/>
            <person name="Atkinson P."/>
            <person name="Beeman R.W."/>
            <person name="Beidler J."/>
            <person name="Brown S.J."/>
            <person name="Demuth J.P."/>
            <person name="Drury D.W."/>
            <person name="Du Y.Z."/>
            <person name="Fujiwara H."/>
            <person name="Lorenzen M."/>
            <person name="Maselli V."/>
            <person name="Osanai M."/>
            <person name="Park Y."/>
            <person name="Robertson H.M."/>
            <person name="Tu Z."/>
            <person name="Wang J.J."/>
            <person name="Wang S."/>
            <person name="Richards S."/>
            <person name="Song H."/>
            <person name="Zhang L."/>
            <person name="Sodergren E."/>
            <person name="Werner D."/>
            <person name="Stanke M."/>
            <person name="Morgenstern B."/>
            <person name="Solovyev V."/>
            <person name="Kosarev P."/>
            <person name="Brown G."/>
            <person name="Chen H.C."/>
            <person name="Ermolaeva O."/>
            <person name="Hlavina W."/>
            <person name="Kapustin Y."/>
            <person name="Kiryutin B."/>
            <person name="Kitts P."/>
            <person name="Maglott D."/>
            <person name="Pruitt K."/>
            <person name="Sapojnikov V."/>
            <person name="Souvorov A."/>
            <person name="Mackey A.J."/>
            <person name="Waterhouse R.M."/>
            <person name="Wyder S."/>
            <person name="Zdobnov E.M."/>
            <person name="Zdobnov E.M."/>
            <person name="Wyder S."/>
            <person name="Kriventseva E.V."/>
            <person name="Kadowaki T."/>
            <person name="Bork P."/>
            <person name="Aranda M."/>
            <person name="Bao R."/>
            <person name="Beermann A."/>
            <person name="Berns N."/>
            <person name="Bolognesi R."/>
            <person name="Bonneton F."/>
            <person name="Bopp D."/>
            <person name="Brown S.J."/>
            <person name="Bucher G."/>
            <person name="Butts T."/>
            <person name="Chaumot A."/>
            <person name="Denell R.E."/>
            <person name="Ferrier D.E."/>
            <person name="Friedrich M."/>
            <person name="Gordon C.M."/>
            <person name="Jindra M."/>
            <person name="Klingler M."/>
            <person name="Lan Q."/>
            <person name="Lattorff H.M."/>
            <person name="Laudet V."/>
            <person name="von Levetsow C."/>
            <person name="Liu Z."/>
            <person name="Lutz R."/>
            <person name="Lynch J.A."/>
            <person name="da Fonseca R.N."/>
            <person name="Posnien N."/>
            <person name="Reuter R."/>
            <person name="Roth S."/>
            <person name="Savard J."/>
            <person name="Schinko J.B."/>
            <person name="Schmitt C."/>
            <person name="Schoppmeier M."/>
            <person name="Schroder R."/>
            <person name="Shippy T.D."/>
            <person name="Simonnet F."/>
            <person name="Marques-Souza H."/>
            <person name="Tautz D."/>
            <person name="Tomoyasu Y."/>
            <person name="Trauner J."/>
            <person name="Van der Zee M."/>
            <person name="Vervoort M."/>
            <person name="Wittkopp N."/>
            <person name="Wimmer E.A."/>
            <person name="Yang X."/>
            <person name="Jones A.K."/>
            <person name="Sattelle D.B."/>
            <person name="Ebert P.R."/>
            <person name="Nelson D."/>
            <person name="Scott J.G."/>
            <person name="Beeman R.W."/>
            <person name="Muthukrishnan S."/>
            <person name="Kramer K.J."/>
            <person name="Arakane Y."/>
            <person name="Beeman R.W."/>
            <person name="Zhu Q."/>
            <person name="Hogenkamp D."/>
            <person name="Dixit R."/>
            <person name="Oppert B."/>
            <person name="Jiang H."/>
            <person name="Zou Z."/>
            <person name="Marshall J."/>
            <person name="Elpidina E."/>
            <person name="Vinokurov K."/>
            <person name="Oppert C."/>
            <person name="Zou Z."/>
            <person name="Evans J."/>
            <person name="Lu Z."/>
            <person name="Zhao P."/>
            <person name="Sumathipala N."/>
            <person name="Altincicek B."/>
            <person name="Vilcinskas A."/>
            <person name="Williams M."/>
            <person name="Hultmark D."/>
            <person name="Hetru C."/>
            <person name="Jiang H."/>
            <person name="Grimmelikhuijzen C.J."/>
            <person name="Hauser F."/>
            <person name="Cazzamali G."/>
            <person name="Williamson M."/>
            <person name="Park Y."/>
            <person name="Li B."/>
            <person name="Tanaka Y."/>
            <person name="Predel R."/>
            <person name="Neupert S."/>
            <person name="Schachtner J."/>
            <person name="Verleyen P."/>
            <person name="Raible F."/>
            <person name="Bork P."/>
            <person name="Friedrich M."/>
            <person name="Walden K.K."/>
            <person name="Robertson H.M."/>
            <person name="Angeli S."/>
            <person name="Foret S."/>
            <person name="Bucher G."/>
            <person name="Schuetz S."/>
            <person name="Maleszka R."/>
            <person name="Wimmer E.A."/>
            <person name="Beeman R.W."/>
            <person name="Lorenzen M."/>
            <person name="Tomoyasu Y."/>
            <person name="Miller S.C."/>
            <person name="Grossmann D."/>
            <person name="Bucher G."/>
        </authorList>
    </citation>
    <scope>NUCLEOTIDE SEQUENCE [LARGE SCALE GENOMIC DNA]</scope>
    <source>
        <strain evidence="2 3">Georgia GA2</strain>
    </source>
</reference>
<gene>
    <name evidence="2" type="primary">GLEAN_06251</name>
    <name evidence="2" type="ORF">TcasGA2_TC006251</name>
</gene>
<feature type="region of interest" description="Disordered" evidence="1">
    <location>
        <begin position="29"/>
        <end position="50"/>
    </location>
</feature>
<dbReference type="EMBL" id="KQ971357">
    <property type="protein sequence ID" value="EFA08594.1"/>
    <property type="molecule type" value="Genomic_DNA"/>
</dbReference>
<organism evidence="2 3">
    <name type="scientific">Tribolium castaneum</name>
    <name type="common">Red flour beetle</name>
    <dbReference type="NCBI Taxonomy" id="7070"/>
    <lineage>
        <taxon>Eukaryota</taxon>
        <taxon>Metazoa</taxon>
        <taxon>Ecdysozoa</taxon>
        <taxon>Arthropoda</taxon>
        <taxon>Hexapoda</taxon>
        <taxon>Insecta</taxon>
        <taxon>Pterygota</taxon>
        <taxon>Neoptera</taxon>
        <taxon>Endopterygota</taxon>
        <taxon>Coleoptera</taxon>
        <taxon>Polyphaga</taxon>
        <taxon>Cucujiformia</taxon>
        <taxon>Tenebrionidae</taxon>
        <taxon>Tenebrionidae incertae sedis</taxon>
        <taxon>Tribolium</taxon>
    </lineage>
</organism>
<evidence type="ECO:0000256" key="1">
    <source>
        <dbReference type="SAM" id="MobiDB-lite"/>
    </source>
</evidence>
<name>D6WVN6_TRICA</name>
<dbReference type="AlphaFoldDB" id="D6WVN6"/>
<dbReference type="HOGENOM" id="CLU_2149076_0_0_1"/>
<keyword evidence="3" id="KW-1185">Reference proteome</keyword>
<dbReference type="InParanoid" id="D6WVN6"/>
<proteinExistence type="predicted"/>
<feature type="compositionally biased region" description="Basic and acidic residues" evidence="1">
    <location>
        <begin position="29"/>
        <end position="46"/>
    </location>
</feature>
<protein>
    <submittedName>
        <fullName evidence="2">Uncharacterized protein</fullName>
    </submittedName>
</protein>
<evidence type="ECO:0000313" key="2">
    <source>
        <dbReference type="EMBL" id="EFA08594.1"/>
    </source>
</evidence>
<accession>D6WVN6</accession>